<evidence type="ECO:0000259" key="2">
    <source>
        <dbReference type="Pfam" id="PF05378"/>
    </source>
</evidence>
<dbReference type="InterPro" id="IPR049517">
    <property type="entry name" value="ACX-like_C"/>
</dbReference>
<dbReference type="AlphaFoldDB" id="A0A4S3TIS1"/>
<accession>A0A4S3TIS1</accession>
<evidence type="ECO:0000313" key="5">
    <source>
        <dbReference type="Proteomes" id="UP000318864"/>
    </source>
</evidence>
<feature type="domain" description="Acetophenone carboxylase-like C-terminal" evidence="3">
    <location>
        <begin position="521"/>
        <end position="683"/>
    </location>
</feature>
<dbReference type="EMBL" id="RBZW01000051">
    <property type="protein sequence ID" value="THE63964.1"/>
    <property type="molecule type" value="Genomic_DNA"/>
</dbReference>
<evidence type="ECO:0000259" key="3">
    <source>
        <dbReference type="Pfam" id="PF19278"/>
    </source>
</evidence>
<organism evidence="4 5">
    <name type="scientific">Salinadaptatus halalkaliphilus</name>
    <dbReference type="NCBI Taxonomy" id="2419781"/>
    <lineage>
        <taxon>Archaea</taxon>
        <taxon>Methanobacteriati</taxon>
        <taxon>Methanobacteriota</taxon>
        <taxon>Stenosarchaea group</taxon>
        <taxon>Halobacteria</taxon>
        <taxon>Halobacteriales</taxon>
        <taxon>Natrialbaceae</taxon>
        <taxon>Salinadaptatus</taxon>
    </lineage>
</organism>
<dbReference type="InterPro" id="IPR045079">
    <property type="entry name" value="Oxoprolinase-like"/>
</dbReference>
<proteinExistence type="predicted"/>
<gene>
    <name evidence="4" type="ORF">D8Y22_15405</name>
</gene>
<evidence type="ECO:0000313" key="4">
    <source>
        <dbReference type="EMBL" id="THE63964.1"/>
    </source>
</evidence>
<dbReference type="SUPFAM" id="SSF53067">
    <property type="entry name" value="Actin-like ATPase domain"/>
    <property type="match status" value="1"/>
</dbReference>
<dbReference type="GO" id="GO:0005829">
    <property type="term" value="C:cytosol"/>
    <property type="evidence" value="ECO:0007669"/>
    <property type="project" value="TreeGrafter"/>
</dbReference>
<dbReference type="PANTHER" id="PTHR11365">
    <property type="entry name" value="5-OXOPROLINASE RELATED"/>
    <property type="match status" value="1"/>
</dbReference>
<dbReference type="Proteomes" id="UP000318864">
    <property type="component" value="Unassembled WGS sequence"/>
</dbReference>
<sequence>MYGVPMHTLGVDIGGTFTDFTLVDEGEREVAVEKEPTTPDNPAVGALSGARRLLESEGVGFEDVEAVIHGTTLVSNTLIEQTGAKTGLLTTEGIRDTLRLRRGSRYDMFDWGMTYPDPLVPRDRRLEVGERLDDAGDVVTPIDREQVREQADRLVADHGVDSIAVSLLHSYVNDEHERVIGSVLEEEYPSVNVSLSSAVVPVIREYERTSTTAINAYVAPVVADYLDFLSEELAAEGFAGEVYMMTSSGGVVDVRTAKAEPIRLVESGPAAGVLASRIFGESHGHDDVFSFDMGGTTAKGSVVSDGEIQMKYATDIARVHRFKEGSGYDIVSPLIDLTEIGAGGGSIASVNEVGLIEVGPESAGSDPGPVCYNRGGDEPTVTDASLLLGYLDPETFYGGRMELAQERTERVFDRKLAEPLETSTTEAAWRVFEVVNENMATAFRRYAASRGIDTRGLSMTALGGAGPSHAFRVARKLDIGEVICPFGAGVGSSIGLTEAPRMYETSSTQQALLEDLDRDAFEQQFRPLYEEAREVLSRANVDEDAVEVDLSLDMRHVDQGHEIEVPLPADAIDDVTADAALEAFARAYEETFNREMLEFPVEVLTYRLELSEANDDRAAAQLAAPTDRVAQPSTRSVHFGPAYGSVETDIYRWSALEPGIQLEGPLVIEADQTTVVADPDSTVSVADDYDVTISLEEQRATN</sequence>
<feature type="domain" description="Hydantoinase A/oxoprolinase" evidence="1">
    <location>
        <begin position="208"/>
        <end position="499"/>
    </location>
</feature>
<keyword evidence="5" id="KW-1185">Reference proteome</keyword>
<dbReference type="Pfam" id="PF19278">
    <property type="entry name" value="Hydant_A_C"/>
    <property type="match status" value="1"/>
</dbReference>
<dbReference type="InterPro" id="IPR043129">
    <property type="entry name" value="ATPase_NBD"/>
</dbReference>
<dbReference type="Pfam" id="PF05378">
    <property type="entry name" value="Hydant_A_N"/>
    <property type="match status" value="1"/>
</dbReference>
<name>A0A4S3TIS1_9EURY</name>
<comment type="caution">
    <text evidence="4">The sequence shown here is derived from an EMBL/GenBank/DDBJ whole genome shotgun (WGS) entry which is preliminary data.</text>
</comment>
<feature type="domain" description="Hydantoinase/oxoprolinase N-terminal" evidence="2">
    <location>
        <begin position="9"/>
        <end position="187"/>
    </location>
</feature>
<evidence type="ECO:0000259" key="1">
    <source>
        <dbReference type="Pfam" id="PF01968"/>
    </source>
</evidence>
<reference evidence="4 5" key="1">
    <citation type="submission" date="2018-10" db="EMBL/GenBank/DDBJ databases">
        <title>Natronolimnobius sp. XQ-INN 246 isolated from Inner Mongolia Autonomous Region of China.</title>
        <authorList>
            <person name="Xue Q."/>
        </authorList>
    </citation>
    <scope>NUCLEOTIDE SEQUENCE [LARGE SCALE GENOMIC DNA]</scope>
    <source>
        <strain evidence="4 5">XQ-INN 246</strain>
    </source>
</reference>
<dbReference type="PANTHER" id="PTHR11365:SF23">
    <property type="entry name" value="HYPOTHETICAL 5-OXOPROLINASE (EUROFUNG)-RELATED"/>
    <property type="match status" value="1"/>
</dbReference>
<dbReference type="GO" id="GO:0006749">
    <property type="term" value="P:glutathione metabolic process"/>
    <property type="evidence" value="ECO:0007669"/>
    <property type="project" value="TreeGrafter"/>
</dbReference>
<dbReference type="GO" id="GO:0017168">
    <property type="term" value="F:5-oxoprolinase (ATP-hydrolyzing) activity"/>
    <property type="evidence" value="ECO:0007669"/>
    <property type="project" value="TreeGrafter"/>
</dbReference>
<dbReference type="InterPro" id="IPR002821">
    <property type="entry name" value="Hydantoinase_A"/>
</dbReference>
<dbReference type="InterPro" id="IPR008040">
    <property type="entry name" value="Hydant_A_N"/>
</dbReference>
<dbReference type="Pfam" id="PF01968">
    <property type="entry name" value="Hydantoinase_A"/>
    <property type="match status" value="1"/>
</dbReference>
<protein>
    <submittedName>
        <fullName evidence="4">Hydantoinase/oxoprolinase family protein</fullName>
    </submittedName>
</protein>